<feature type="non-terminal residue" evidence="1">
    <location>
        <position position="1"/>
    </location>
</feature>
<organism evidence="1 2">
    <name type="scientific">Trichostrongylus colubriformis</name>
    <name type="common">Black scour worm</name>
    <dbReference type="NCBI Taxonomy" id="6319"/>
    <lineage>
        <taxon>Eukaryota</taxon>
        <taxon>Metazoa</taxon>
        <taxon>Ecdysozoa</taxon>
        <taxon>Nematoda</taxon>
        <taxon>Chromadorea</taxon>
        <taxon>Rhabditida</taxon>
        <taxon>Rhabditina</taxon>
        <taxon>Rhabditomorpha</taxon>
        <taxon>Strongyloidea</taxon>
        <taxon>Trichostrongylidae</taxon>
        <taxon>Trichostrongylus</taxon>
    </lineage>
</organism>
<name>A0AAN8FEP0_TRICO</name>
<dbReference type="AlphaFoldDB" id="A0AAN8FEP0"/>
<evidence type="ECO:0000313" key="1">
    <source>
        <dbReference type="EMBL" id="KAK5977302.1"/>
    </source>
</evidence>
<evidence type="ECO:0000313" key="2">
    <source>
        <dbReference type="Proteomes" id="UP001331761"/>
    </source>
</evidence>
<dbReference type="Proteomes" id="UP001331761">
    <property type="component" value="Unassembled WGS sequence"/>
</dbReference>
<dbReference type="EMBL" id="WIXE01010784">
    <property type="protein sequence ID" value="KAK5977302.1"/>
    <property type="molecule type" value="Genomic_DNA"/>
</dbReference>
<comment type="caution">
    <text evidence="1">The sequence shown here is derived from an EMBL/GenBank/DDBJ whole genome shotgun (WGS) entry which is preliminary data.</text>
</comment>
<sequence>SYPSPPDRWSRKMRVLDEIFSEMSTVSSTQEGPTSEFELLNIRLMIFEPGPFKTIKRSSTRKNEFILVYVLWEQFKIDKNNAGALYPRKSREEAMLGNGDTAEVSKEAVFNNCNPEDLKEAELFRALPIRIKSMYNCEEQRVVSMAPPFRGFSALVRFQCRARMHKVERINVKDLDAQSSPMEENKQN</sequence>
<keyword evidence="2" id="KW-1185">Reference proteome</keyword>
<proteinExistence type="predicted"/>
<protein>
    <submittedName>
        <fullName evidence="1">Uncharacterized protein</fullName>
    </submittedName>
</protein>
<accession>A0AAN8FEP0</accession>
<gene>
    <name evidence="1" type="ORF">GCK32_012914</name>
</gene>
<reference evidence="1 2" key="1">
    <citation type="submission" date="2019-10" db="EMBL/GenBank/DDBJ databases">
        <title>Assembly and Annotation for the nematode Trichostrongylus colubriformis.</title>
        <authorList>
            <person name="Martin J."/>
        </authorList>
    </citation>
    <scope>NUCLEOTIDE SEQUENCE [LARGE SCALE GENOMIC DNA]</scope>
    <source>
        <strain evidence="1">G859</strain>
        <tissue evidence="1">Whole worm</tissue>
    </source>
</reference>